<dbReference type="OrthoDB" id="5399494at2759"/>
<protein>
    <submittedName>
        <fullName evidence="1">Uncharacterized protein</fullName>
    </submittedName>
</protein>
<keyword evidence="2" id="KW-1185">Reference proteome</keyword>
<dbReference type="AlphaFoldDB" id="A0A8H3FFL2"/>
<dbReference type="Proteomes" id="UP000664203">
    <property type="component" value="Unassembled WGS sequence"/>
</dbReference>
<organism evidence="1 2">
    <name type="scientific">Alectoria fallacina</name>
    <dbReference type="NCBI Taxonomy" id="1903189"/>
    <lineage>
        <taxon>Eukaryota</taxon>
        <taxon>Fungi</taxon>
        <taxon>Dikarya</taxon>
        <taxon>Ascomycota</taxon>
        <taxon>Pezizomycotina</taxon>
        <taxon>Lecanoromycetes</taxon>
        <taxon>OSLEUM clade</taxon>
        <taxon>Lecanoromycetidae</taxon>
        <taxon>Lecanorales</taxon>
        <taxon>Lecanorineae</taxon>
        <taxon>Parmeliaceae</taxon>
        <taxon>Alectoria</taxon>
    </lineage>
</organism>
<proteinExistence type="predicted"/>
<dbReference type="EMBL" id="CAJPDR010000141">
    <property type="protein sequence ID" value="CAF9920998.1"/>
    <property type="molecule type" value="Genomic_DNA"/>
</dbReference>
<sequence>MAPERAVLDKMDLQLETKDSDQIPYMHPLKPPIEPSAPFDMGKVPYGAFRDAAFANVVEVENGFIVSLLKYRYKEWPAIQGMQLTDTLRLIRFSQMTRDWEAVAPWPKTLPQYIEMIDRIIEDLREAVARGY</sequence>
<evidence type="ECO:0000313" key="1">
    <source>
        <dbReference type="EMBL" id="CAF9920998.1"/>
    </source>
</evidence>
<accession>A0A8H3FFL2</accession>
<name>A0A8H3FFL2_9LECA</name>
<comment type="caution">
    <text evidence="1">The sequence shown here is derived from an EMBL/GenBank/DDBJ whole genome shotgun (WGS) entry which is preliminary data.</text>
</comment>
<reference evidence="1" key="1">
    <citation type="submission" date="2021-03" db="EMBL/GenBank/DDBJ databases">
        <authorList>
            <person name="Tagirdzhanova G."/>
        </authorList>
    </citation>
    <scope>NUCLEOTIDE SEQUENCE</scope>
</reference>
<gene>
    <name evidence="1" type="ORF">ALECFALPRED_001687</name>
</gene>
<evidence type="ECO:0000313" key="2">
    <source>
        <dbReference type="Proteomes" id="UP000664203"/>
    </source>
</evidence>